<name>A0A920BSI3_9BACI</name>
<keyword evidence="3" id="KW-1185">Reference proteome</keyword>
<protein>
    <submittedName>
        <fullName evidence="2">Uncharacterized protein</fullName>
    </submittedName>
</protein>
<proteinExistence type="predicted"/>
<keyword evidence="1" id="KW-0812">Transmembrane</keyword>
<accession>A0A920BSI3</accession>
<dbReference type="EMBL" id="BORC01000001">
    <property type="protein sequence ID" value="GIN60277.1"/>
    <property type="molecule type" value="Genomic_DNA"/>
</dbReference>
<dbReference type="Proteomes" id="UP000682111">
    <property type="component" value="Unassembled WGS sequence"/>
</dbReference>
<gene>
    <name evidence="2" type="ORF">J27TS8_02700</name>
</gene>
<keyword evidence="1" id="KW-0472">Membrane</keyword>
<feature type="transmembrane region" description="Helical" evidence="1">
    <location>
        <begin position="7"/>
        <end position="28"/>
    </location>
</feature>
<dbReference type="OrthoDB" id="2349072at2"/>
<keyword evidence="1" id="KW-1133">Transmembrane helix</keyword>
<reference evidence="2" key="1">
    <citation type="submission" date="2021-03" db="EMBL/GenBank/DDBJ databases">
        <title>Antimicrobial resistance genes in bacteria isolated from Japanese honey, and their potential for conferring macrolide and lincosamide resistance in the American foulbrood pathogen Paenibacillus larvae.</title>
        <authorList>
            <person name="Okamoto M."/>
            <person name="Kumagai M."/>
            <person name="Kanamori H."/>
            <person name="Takamatsu D."/>
        </authorList>
    </citation>
    <scope>NUCLEOTIDE SEQUENCE</scope>
    <source>
        <strain evidence="2">J27TS8</strain>
    </source>
</reference>
<evidence type="ECO:0000313" key="3">
    <source>
        <dbReference type="Proteomes" id="UP000682111"/>
    </source>
</evidence>
<dbReference type="RefSeq" id="WP_137744275.1">
    <property type="nucleotide sequence ID" value="NZ_BORC01000001.1"/>
</dbReference>
<evidence type="ECO:0000313" key="2">
    <source>
        <dbReference type="EMBL" id="GIN60277.1"/>
    </source>
</evidence>
<organism evidence="2 3">
    <name type="scientific">Robertmurraya siralis</name>
    <dbReference type="NCBI Taxonomy" id="77777"/>
    <lineage>
        <taxon>Bacteria</taxon>
        <taxon>Bacillati</taxon>
        <taxon>Bacillota</taxon>
        <taxon>Bacilli</taxon>
        <taxon>Bacillales</taxon>
        <taxon>Bacillaceae</taxon>
        <taxon>Robertmurraya</taxon>
    </lineage>
</organism>
<comment type="caution">
    <text evidence="2">The sequence shown here is derived from an EMBL/GenBank/DDBJ whole genome shotgun (WGS) entry which is preliminary data.</text>
</comment>
<sequence length="520" mass="58425">MVKNERGSTLVVVMLMILVFTVLGLSILSTSIGGAKRTEIREDQVTDDLDSIRALGEAVAYIKKTIDTEFNLPFGNPDMSVSTYHHNIIEAKLIHNPYGYRIENISDDREYNIKEDEDYTRVLKVSSGKYEQIVYITGMPSFLKYAIGSREILTLNGSTYVEKGNIYAKEKLVISNQAKYIYKGVHGIEPTTFPSVNEENEHQLFIEGNDIEYCPNNCYSAEETITSSFHPLPGEQIERAFYPTAPTVSKEESEYVGVDIEKTFKEKLKTAGFLSNHIDPFPLEINEIIAEGLNSPAVEVVSSFENLNQSPTIKSYLHLGEDEKEVYIDTNRLVIDDKSKWIVIDGSGIIESVGNDVMEISANILITGDLTIRGDIAFDSTIYVLGNTTINNVDIRGFNKSELILMTKGQLEIARINKFLDQVNTIHAYLYTHEDAELYAVGSYLRVEGGIFAHGNLEINAYRGKAKENGHAIEFGKGLENKPAESRLVIKNDKRLFLNQAQGLPKIDRLEVMTDLMRKE</sequence>
<evidence type="ECO:0000256" key="1">
    <source>
        <dbReference type="SAM" id="Phobius"/>
    </source>
</evidence>
<dbReference type="AlphaFoldDB" id="A0A920BSI3"/>